<dbReference type="Proteomes" id="UP001177140">
    <property type="component" value="Unassembled WGS sequence"/>
</dbReference>
<feature type="signal peptide" evidence="1">
    <location>
        <begin position="1"/>
        <end position="25"/>
    </location>
</feature>
<proteinExistence type="predicted"/>
<dbReference type="AlphaFoldDB" id="A0AA41RXL6"/>
<sequence length="410" mass="45963">MEYSNVSLIVFFVLISFILTSKTYSTNGEKETILKREEEDKELEQQLKILNKKPIRTIITKFGDTVDCIDIYRQPAFDHPLLKNHKIQMVPSLIPEETTSKGISLSTFQGSNTNNGFQNEHCPRGTIPIRRTKREDLVNAQYLLQMANNPTNTNTYTLSPMNHHFVSVEESSDGKTYFGGTANISVHGLALNNNQFSAAQIWIQNGPTEEINSIEFGWMIYPALFGDNHTRLFGYWTADGSKKTGCFNVLCSGFVQVHNKISLGAMIEPLSVYGEDAWVLPIKVYRDPKTGNWWLITTETIGYWPKEIFTHLAYNASVVRYGGVAGAKPQTSTPPMGNGYLPQLQDYLKTAYMHRMKYVDEKGESVNLNPDGVLTKKDIISDCYNILFAGNIGSDWEISMAFGGPGGTCS</sequence>
<keyword evidence="4" id="KW-1185">Reference proteome</keyword>
<comment type="caution">
    <text evidence="3">The sequence shown here is derived from an EMBL/GenBank/DDBJ whole genome shotgun (WGS) entry which is preliminary data.</text>
</comment>
<feature type="domain" description="Neprosin PEP catalytic" evidence="2">
    <location>
        <begin position="158"/>
        <end position="410"/>
    </location>
</feature>
<protein>
    <recommendedName>
        <fullName evidence="2">Neprosin PEP catalytic domain-containing protein</fullName>
    </recommendedName>
</protein>
<accession>A0AA41RXL6</accession>
<dbReference type="InterPro" id="IPR053168">
    <property type="entry name" value="Glutamic_endopeptidase"/>
</dbReference>
<dbReference type="Gene3D" id="3.90.1320.10">
    <property type="entry name" value="Outer-capsid protein sigma 3, large lobe"/>
    <property type="match status" value="1"/>
</dbReference>
<organism evidence="3 4">
    <name type="scientific">Papaver nudicaule</name>
    <name type="common">Iceland poppy</name>
    <dbReference type="NCBI Taxonomy" id="74823"/>
    <lineage>
        <taxon>Eukaryota</taxon>
        <taxon>Viridiplantae</taxon>
        <taxon>Streptophyta</taxon>
        <taxon>Embryophyta</taxon>
        <taxon>Tracheophyta</taxon>
        <taxon>Spermatophyta</taxon>
        <taxon>Magnoliopsida</taxon>
        <taxon>Ranunculales</taxon>
        <taxon>Papaveraceae</taxon>
        <taxon>Papaveroideae</taxon>
        <taxon>Papaver</taxon>
    </lineage>
</organism>
<evidence type="ECO:0000313" key="3">
    <source>
        <dbReference type="EMBL" id="MCL7024940.1"/>
    </source>
</evidence>
<dbReference type="PANTHER" id="PTHR31589">
    <property type="entry name" value="PROTEIN, PUTATIVE (DUF239)-RELATED-RELATED"/>
    <property type="match status" value="1"/>
</dbReference>
<dbReference type="EMBL" id="JAJJMA010039862">
    <property type="protein sequence ID" value="MCL7024940.1"/>
    <property type="molecule type" value="Genomic_DNA"/>
</dbReference>
<dbReference type="PANTHER" id="PTHR31589:SF24">
    <property type="entry name" value="OS07G0205500 PROTEIN"/>
    <property type="match status" value="1"/>
</dbReference>
<evidence type="ECO:0000256" key="1">
    <source>
        <dbReference type="SAM" id="SignalP"/>
    </source>
</evidence>
<keyword evidence="1" id="KW-0732">Signal</keyword>
<dbReference type="InterPro" id="IPR004314">
    <property type="entry name" value="Neprosin"/>
</dbReference>
<reference evidence="3" key="1">
    <citation type="submission" date="2022-03" db="EMBL/GenBank/DDBJ databases">
        <title>A functionally conserved STORR gene fusion in Papaver species that diverged 16.8 million years ago.</title>
        <authorList>
            <person name="Catania T."/>
        </authorList>
    </citation>
    <scope>NUCLEOTIDE SEQUENCE</scope>
    <source>
        <strain evidence="3">S-191538</strain>
    </source>
</reference>
<evidence type="ECO:0000259" key="2">
    <source>
        <dbReference type="PROSITE" id="PS52045"/>
    </source>
</evidence>
<evidence type="ECO:0000313" key="4">
    <source>
        <dbReference type="Proteomes" id="UP001177140"/>
    </source>
</evidence>
<name>A0AA41RXL6_PAPNU</name>
<dbReference type="Pfam" id="PF14365">
    <property type="entry name" value="Neprosin_AP"/>
    <property type="match status" value="1"/>
</dbReference>
<dbReference type="Pfam" id="PF03080">
    <property type="entry name" value="Neprosin"/>
    <property type="match status" value="1"/>
</dbReference>
<feature type="chain" id="PRO_5041434802" description="Neprosin PEP catalytic domain-containing protein" evidence="1">
    <location>
        <begin position="26"/>
        <end position="410"/>
    </location>
</feature>
<gene>
    <name evidence="3" type="ORF">MKW94_001393</name>
</gene>
<dbReference type="InterPro" id="IPR025521">
    <property type="entry name" value="Neprosin_propep"/>
</dbReference>
<dbReference type="PROSITE" id="PS52045">
    <property type="entry name" value="NEPROSIN_PEP_CD"/>
    <property type="match status" value="1"/>
</dbReference>